<evidence type="ECO:0000256" key="1">
    <source>
        <dbReference type="SAM" id="MobiDB-lite"/>
    </source>
</evidence>
<keyword evidence="3" id="KW-1185">Reference proteome</keyword>
<dbReference type="Proteomes" id="UP001633002">
    <property type="component" value="Unassembled WGS sequence"/>
</dbReference>
<reference evidence="2 3" key="1">
    <citation type="submission" date="2024-09" db="EMBL/GenBank/DDBJ databases">
        <title>Chromosome-scale assembly of Riccia sorocarpa.</title>
        <authorList>
            <person name="Paukszto L."/>
        </authorList>
    </citation>
    <scope>NUCLEOTIDE SEQUENCE [LARGE SCALE GENOMIC DNA]</scope>
    <source>
        <strain evidence="2">LP-2024</strain>
        <tissue evidence="2">Aerial parts of the thallus</tissue>
    </source>
</reference>
<comment type="caution">
    <text evidence="2">The sequence shown here is derived from an EMBL/GenBank/DDBJ whole genome shotgun (WGS) entry which is preliminary data.</text>
</comment>
<feature type="region of interest" description="Disordered" evidence="1">
    <location>
        <begin position="1"/>
        <end position="40"/>
    </location>
</feature>
<sequence>MDSRRASFEAGSSSADSQEPRSPSFVPCRSPSNDNTQPQFVGQRAETLLTVRSQQPMFQIPVSVPPVPVVPMVPNLPGVEDGADGVGGQRSRTRNSAAFNWDHQAILFLIDAKRREWEDFELKH</sequence>
<dbReference type="EMBL" id="JBJQOH010000008">
    <property type="protein sequence ID" value="KAL3675006.1"/>
    <property type="molecule type" value="Genomic_DNA"/>
</dbReference>
<feature type="compositionally biased region" description="Polar residues" evidence="1">
    <location>
        <begin position="10"/>
        <end position="21"/>
    </location>
</feature>
<gene>
    <name evidence="2" type="ORF">R1sor_024954</name>
</gene>
<dbReference type="AlphaFoldDB" id="A0ABD3G8I9"/>
<accession>A0ABD3G8I9</accession>
<feature type="compositionally biased region" description="Polar residues" evidence="1">
    <location>
        <begin position="30"/>
        <end position="40"/>
    </location>
</feature>
<proteinExistence type="predicted"/>
<evidence type="ECO:0000313" key="2">
    <source>
        <dbReference type="EMBL" id="KAL3675006.1"/>
    </source>
</evidence>
<organism evidence="2 3">
    <name type="scientific">Riccia sorocarpa</name>
    <dbReference type="NCBI Taxonomy" id="122646"/>
    <lineage>
        <taxon>Eukaryota</taxon>
        <taxon>Viridiplantae</taxon>
        <taxon>Streptophyta</taxon>
        <taxon>Embryophyta</taxon>
        <taxon>Marchantiophyta</taxon>
        <taxon>Marchantiopsida</taxon>
        <taxon>Marchantiidae</taxon>
        <taxon>Marchantiales</taxon>
        <taxon>Ricciaceae</taxon>
        <taxon>Riccia</taxon>
    </lineage>
</organism>
<evidence type="ECO:0000313" key="3">
    <source>
        <dbReference type="Proteomes" id="UP001633002"/>
    </source>
</evidence>
<name>A0ABD3G8I9_9MARC</name>
<protein>
    <submittedName>
        <fullName evidence="2">Uncharacterized protein</fullName>
    </submittedName>
</protein>